<dbReference type="SUPFAM" id="SSF52540">
    <property type="entry name" value="P-loop containing nucleoside triphosphate hydrolases"/>
    <property type="match status" value="1"/>
</dbReference>
<dbReference type="PANTHER" id="PTHR13140:SF706">
    <property type="entry name" value="DILUTE CLASS UNCONVENTIONAL MYOSIN, ISOFORM C"/>
    <property type="match status" value="1"/>
</dbReference>
<evidence type="ECO:0000256" key="1">
    <source>
        <dbReference type="ARBA" id="ARBA00022741"/>
    </source>
</evidence>
<evidence type="ECO:0000256" key="2">
    <source>
        <dbReference type="ARBA" id="ARBA00022840"/>
    </source>
</evidence>
<evidence type="ECO:0000259" key="7">
    <source>
        <dbReference type="PROSITE" id="PS51456"/>
    </source>
</evidence>
<dbReference type="Pfam" id="PF00063">
    <property type="entry name" value="Myosin_head"/>
    <property type="match status" value="1"/>
</dbReference>
<dbReference type="GO" id="GO:0016020">
    <property type="term" value="C:membrane"/>
    <property type="evidence" value="ECO:0007669"/>
    <property type="project" value="TreeGrafter"/>
</dbReference>
<reference evidence="8 9" key="1">
    <citation type="submission" date="2024-01" db="EMBL/GenBank/DDBJ databases">
        <title>Genome assemblies of Stephania.</title>
        <authorList>
            <person name="Yang L."/>
        </authorList>
    </citation>
    <scope>NUCLEOTIDE SEQUENCE [LARGE SCALE GENOMIC DNA]</scope>
    <source>
        <strain evidence="8">JXDWG</strain>
        <tissue evidence="8">Leaf</tissue>
    </source>
</reference>
<evidence type="ECO:0000256" key="5">
    <source>
        <dbReference type="ARBA" id="ARBA00023203"/>
    </source>
</evidence>
<organism evidence="8 9">
    <name type="scientific">Stephania cephalantha</name>
    <dbReference type="NCBI Taxonomy" id="152367"/>
    <lineage>
        <taxon>Eukaryota</taxon>
        <taxon>Viridiplantae</taxon>
        <taxon>Streptophyta</taxon>
        <taxon>Embryophyta</taxon>
        <taxon>Tracheophyta</taxon>
        <taxon>Spermatophyta</taxon>
        <taxon>Magnoliopsida</taxon>
        <taxon>Ranunculales</taxon>
        <taxon>Menispermaceae</taxon>
        <taxon>Menispermoideae</taxon>
        <taxon>Cissampelideae</taxon>
        <taxon>Stephania</taxon>
    </lineage>
</organism>
<dbReference type="PANTHER" id="PTHR13140">
    <property type="entry name" value="MYOSIN"/>
    <property type="match status" value="1"/>
</dbReference>
<dbReference type="GO" id="GO:0016459">
    <property type="term" value="C:myosin complex"/>
    <property type="evidence" value="ECO:0007669"/>
    <property type="project" value="UniProtKB-KW"/>
</dbReference>
<dbReference type="InterPro" id="IPR001609">
    <property type="entry name" value="Myosin_head_motor_dom-like"/>
</dbReference>
<evidence type="ECO:0000313" key="8">
    <source>
        <dbReference type="EMBL" id="KAK9149020.1"/>
    </source>
</evidence>
<dbReference type="GO" id="GO:0051015">
    <property type="term" value="F:actin filament binding"/>
    <property type="evidence" value="ECO:0007669"/>
    <property type="project" value="TreeGrafter"/>
</dbReference>
<evidence type="ECO:0000256" key="4">
    <source>
        <dbReference type="ARBA" id="ARBA00023175"/>
    </source>
</evidence>
<keyword evidence="1" id="KW-0547">Nucleotide-binding</keyword>
<dbReference type="AlphaFoldDB" id="A0AAP0PP39"/>
<proteinExistence type="inferred from homology"/>
<dbReference type="InterPro" id="IPR036961">
    <property type="entry name" value="Kinesin_motor_dom_sf"/>
</dbReference>
<evidence type="ECO:0000256" key="3">
    <source>
        <dbReference type="ARBA" id="ARBA00023123"/>
    </source>
</evidence>
<dbReference type="EMBL" id="JBBNAG010000003">
    <property type="protein sequence ID" value="KAK9149020.1"/>
    <property type="molecule type" value="Genomic_DNA"/>
</dbReference>
<evidence type="ECO:0000313" key="9">
    <source>
        <dbReference type="Proteomes" id="UP001419268"/>
    </source>
</evidence>
<dbReference type="GO" id="GO:0005524">
    <property type="term" value="F:ATP binding"/>
    <property type="evidence" value="ECO:0007669"/>
    <property type="project" value="UniProtKB-KW"/>
</dbReference>
<accession>A0AAP0PP39</accession>
<dbReference type="GO" id="GO:0005737">
    <property type="term" value="C:cytoplasm"/>
    <property type="evidence" value="ECO:0007669"/>
    <property type="project" value="TreeGrafter"/>
</dbReference>
<dbReference type="GO" id="GO:0007015">
    <property type="term" value="P:actin filament organization"/>
    <property type="evidence" value="ECO:0007669"/>
    <property type="project" value="TreeGrafter"/>
</dbReference>
<sequence length="224" mass="25001">MLSDDIVGFDNAKGTVLPANPNILEDTDDLVQLSFLNEPSVLHNLCCRYSQSKSYTKARPILLAMNLFKGVEVCGNELVSGCRKKPRVSPDIYYWAKDAFIAMMNDEVNQSWCKMELEKLKQKKSWLECLTNLGSGSALEEKLRHTHVILEAFGNAKTSKQANSSQFGKLIDIHFKPTGKVFGAKIQTCKFHLDFKTSSSSVVGDVHFSVYSQFVNELHLASAS</sequence>
<name>A0AAP0PP39_9MAGN</name>
<dbReference type="PRINTS" id="PR00193">
    <property type="entry name" value="MYOSINHEAVY"/>
</dbReference>
<keyword evidence="4" id="KW-0505">Motor protein</keyword>
<feature type="domain" description="Myosin motor" evidence="7">
    <location>
        <begin position="25"/>
        <end position="224"/>
    </location>
</feature>
<keyword evidence="2" id="KW-0067">ATP-binding</keyword>
<protein>
    <recommendedName>
        <fullName evidence="7">Myosin motor domain-containing protein</fullName>
    </recommendedName>
</protein>
<comment type="similarity">
    <text evidence="6">Belongs to the TRAFAC class myosin-kinesin ATPase superfamily. Myosin family.</text>
</comment>
<keyword evidence="5 6" id="KW-0009">Actin-binding</keyword>
<keyword evidence="3 6" id="KW-0518">Myosin</keyword>
<keyword evidence="9" id="KW-1185">Reference proteome</keyword>
<comment type="caution">
    <text evidence="8">The sequence shown here is derived from an EMBL/GenBank/DDBJ whole genome shotgun (WGS) entry which is preliminary data.</text>
</comment>
<evidence type="ECO:0000256" key="6">
    <source>
        <dbReference type="PROSITE-ProRule" id="PRU00782"/>
    </source>
</evidence>
<dbReference type="PROSITE" id="PS51456">
    <property type="entry name" value="MYOSIN_MOTOR"/>
    <property type="match status" value="1"/>
</dbReference>
<dbReference type="GO" id="GO:0000146">
    <property type="term" value="F:microfilament motor activity"/>
    <property type="evidence" value="ECO:0007669"/>
    <property type="project" value="TreeGrafter"/>
</dbReference>
<dbReference type="Proteomes" id="UP001419268">
    <property type="component" value="Unassembled WGS sequence"/>
</dbReference>
<dbReference type="Gene3D" id="3.40.850.10">
    <property type="entry name" value="Kinesin motor domain"/>
    <property type="match status" value="1"/>
</dbReference>
<gene>
    <name evidence="8" type="ORF">Scep_007777</name>
</gene>
<comment type="caution">
    <text evidence="6">Lacks conserved residue(s) required for the propagation of feature annotation.</text>
</comment>
<dbReference type="InterPro" id="IPR027417">
    <property type="entry name" value="P-loop_NTPase"/>
</dbReference>